<accession>A0A9K3GQK1</accession>
<organism evidence="1 2">
    <name type="scientific">Kipferlia bialata</name>
    <dbReference type="NCBI Taxonomy" id="797122"/>
    <lineage>
        <taxon>Eukaryota</taxon>
        <taxon>Metamonada</taxon>
        <taxon>Carpediemonas-like organisms</taxon>
        <taxon>Kipferlia</taxon>
    </lineage>
</organism>
<dbReference type="EMBL" id="BDIP01006763">
    <property type="protein sequence ID" value="GIQ90851.1"/>
    <property type="molecule type" value="Genomic_DNA"/>
</dbReference>
<protein>
    <submittedName>
        <fullName evidence="1">Uncharacterized protein</fullName>
    </submittedName>
</protein>
<feature type="non-terminal residue" evidence="1">
    <location>
        <position position="1"/>
    </location>
</feature>
<proteinExistence type="predicted"/>
<feature type="non-terminal residue" evidence="1">
    <location>
        <position position="155"/>
    </location>
</feature>
<sequence length="155" mass="16507">VVAACTLIPDLIPVWDVTAASDPSSSPVGLAYSMEYAVRVDSILALCQFNKMVTLTLPLNCAKVTKTTALLTVGLSDVLMDTQLSCLYNMQNKQRKVLLCSMGATAKGAQTERARVLKQAAIARLAANQSVIDMGVNLACDGSAMLGLEEQTPHY</sequence>
<keyword evidence="2" id="KW-1185">Reference proteome</keyword>
<evidence type="ECO:0000313" key="2">
    <source>
        <dbReference type="Proteomes" id="UP000265618"/>
    </source>
</evidence>
<evidence type="ECO:0000313" key="1">
    <source>
        <dbReference type="EMBL" id="GIQ90851.1"/>
    </source>
</evidence>
<reference evidence="1 2" key="1">
    <citation type="journal article" date="2018" name="PLoS ONE">
        <title>The draft genome of Kipferlia bialata reveals reductive genome evolution in fornicate parasites.</title>
        <authorList>
            <person name="Tanifuji G."/>
            <person name="Takabayashi S."/>
            <person name="Kume K."/>
            <person name="Takagi M."/>
            <person name="Nakayama T."/>
            <person name="Kamikawa R."/>
            <person name="Inagaki Y."/>
            <person name="Hashimoto T."/>
        </authorList>
    </citation>
    <scope>NUCLEOTIDE SEQUENCE [LARGE SCALE GENOMIC DNA]</scope>
    <source>
        <strain evidence="1">NY0173</strain>
    </source>
</reference>
<comment type="caution">
    <text evidence="1">The sequence shown here is derived from an EMBL/GenBank/DDBJ whole genome shotgun (WGS) entry which is preliminary data.</text>
</comment>
<dbReference type="Proteomes" id="UP000265618">
    <property type="component" value="Unassembled WGS sequence"/>
</dbReference>
<name>A0A9K3GQK1_9EUKA</name>
<gene>
    <name evidence="1" type="ORF">KIPB_013809</name>
</gene>
<dbReference type="AlphaFoldDB" id="A0A9K3GQK1"/>